<gene>
    <name evidence="6" type="ORF">CPB84DRAFT_1680801</name>
</gene>
<feature type="domain" description="TFIIS N-terminal" evidence="5">
    <location>
        <begin position="201"/>
        <end position="279"/>
    </location>
</feature>
<dbReference type="InterPro" id="IPR051037">
    <property type="entry name" value="RNAPII_TF_IWS1"/>
</dbReference>
<dbReference type="PROSITE" id="PS51319">
    <property type="entry name" value="TFIIS_N"/>
    <property type="match status" value="1"/>
</dbReference>
<reference evidence="6" key="1">
    <citation type="submission" date="2020-11" db="EMBL/GenBank/DDBJ databases">
        <authorList>
            <consortium name="DOE Joint Genome Institute"/>
            <person name="Ahrendt S."/>
            <person name="Riley R."/>
            <person name="Andreopoulos W."/>
            <person name="LaButti K."/>
            <person name="Pangilinan J."/>
            <person name="Ruiz-duenas F.J."/>
            <person name="Barrasa J.M."/>
            <person name="Sanchez-Garcia M."/>
            <person name="Camarero S."/>
            <person name="Miyauchi S."/>
            <person name="Serrano A."/>
            <person name="Linde D."/>
            <person name="Babiker R."/>
            <person name="Drula E."/>
            <person name="Ayuso-Fernandez I."/>
            <person name="Pacheco R."/>
            <person name="Padilla G."/>
            <person name="Ferreira P."/>
            <person name="Barriuso J."/>
            <person name="Kellner H."/>
            <person name="Castanera R."/>
            <person name="Alfaro M."/>
            <person name="Ramirez L."/>
            <person name="Pisabarro A.G."/>
            <person name="Kuo A."/>
            <person name="Tritt A."/>
            <person name="Lipzen A."/>
            <person name="He G."/>
            <person name="Yan M."/>
            <person name="Ng V."/>
            <person name="Cullen D."/>
            <person name="Martin F."/>
            <person name="Rosso M.-N."/>
            <person name="Henrissat B."/>
            <person name="Hibbett D."/>
            <person name="Martinez A.T."/>
            <person name="Grigoriev I.V."/>
        </authorList>
    </citation>
    <scope>NUCLEOTIDE SEQUENCE</scope>
    <source>
        <strain evidence="6">AH 44721</strain>
    </source>
</reference>
<comment type="similarity">
    <text evidence="2">Belongs to the IWS1 family.</text>
</comment>
<accession>A0A9P5TLT7</accession>
<dbReference type="Gene3D" id="1.20.930.10">
    <property type="entry name" value="Conserved domain common to transcription factors TFIIS, elongin A, CRSP70"/>
    <property type="match status" value="1"/>
</dbReference>
<organism evidence="6 7">
    <name type="scientific">Gymnopilus junonius</name>
    <name type="common">Spectacular rustgill mushroom</name>
    <name type="synonym">Gymnopilus spectabilis subsp. junonius</name>
    <dbReference type="NCBI Taxonomy" id="109634"/>
    <lineage>
        <taxon>Eukaryota</taxon>
        <taxon>Fungi</taxon>
        <taxon>Dikarya</taxon>
        <taxon>Basidiomycota</taxon>
        <taxon>Agaricomycotina</taxon>
        <taxon>Agaricomycetes</taxon>
        <taxon>Agaricomycetidae</taxon>
        <taxon>Agaricales</taxon>
        <taxon>Agaricineae</taxon>
        <taxon>Hymenogastraceae</taxon>
        <taxon>Gymnopilus</taxon>
    </lineage>
</organism>
<evidence type="ECO:0000313" key="6">
    <source>
        <dbReference type="EMBL" id="KAF8899928.1"/>
    </source>
</evidence>
<feature type="compositionally biased region" description="Low complexity" evidence="4">
    <location>
        <begin position="943"/>
        <end position="956"/>
    </location>
</feature>
<dbReference type="InterPro" id="IPR035441">
    <property type="entry name" value="TFIIS/LEDGF_dom_sf"/>
</dbReference>
<feature type="compositionally biased region" description="Low complexity" evidence="4">
    <location>
        <begin position="648"/>
        <end position="658"/>
    </location>
</feature>
<evidence type="ECO:0000259" key="5">
    <source>
        <dbReference type="PROSITE" id="PS51319"/>
    </source>
</evidence>
<name>A0A9P5TLT7_GYMJU</name>
<proteinExistence type="inferred from homology"/>
<keyword evidence="3" id="KW-0539">Nucleus</keyword>
<feature type="compositionally biased region" description="Low complexity" evidence="4">
    <location>
        <begin position="672"/>
        <end position="683"/>
    </location>
</feature>
<feature type="region of interest" description="Disordered" evidence="4">
    <location>
        <begin position="603"/>
        <end position="658"/>
    </location>
</feature>
<keyword evidence="7" id="KW-1185">Reference proteome</keyword>
<feature type="compositionally biased region" description="Low complexity" evidence="4">
    <location>
        <begin position="773"/>
        <end position="788"/>
    </location>
</feature>
<feature type="non-terminal residue" evidence="6">
    <location>
        <position position="1"/>
    </location>
</feature>
<evidence type="ECO:0000313" key="7">
    <source>
        <dbReference type="Proteomes" id="UP000724874"/>
    </source>
</evidence>
<dbReference type="EMBL" id="JADNYJ010000050">
    <property type="protein sequence ID" value="KAF8899928.1"/>
    <property type="molecule type" value="Genomic_DNA"/>
</dbReference>
<evidence type="ECO:0000256" key="1">
    <source>
        <dbReference type="ARBA" id="ARBA00037349"/>
    </source>
</evidence>
<feature type="compositionally biased region" description="Pro residues" evidence="4">
    <location>
        <begin position="33"/>
        <end position="42"/>
    </location>
</feature>
<protein>
    <recommendedName>
        <fullName evidence="5">TFIIS N-terminal domain-containing protein</fullName>
    </recommendedName>
</protein>
<sequence length="1009" mass="110698">DLERQVFGGSDSELSSDEEEDIQQQQQIHQQKPLPPPPSRPTKPPRDEYESSEGGSEDEYVQERPSEPKPKKRIRKPAAVAAEDGEPKVTRKRKRKQPVETDLSELPPEQVQMEMKIDAILRGGKKPSRQRKKKNEEVLDSFADDEVARLREAMVNAADEDIRSNEDKMPATGKLKLLPEAMETLRKASLAQSMIDNNLLEAVRRWLEPLPDRSLPALNIQREFFNIIKKMEFIDSAVLKESGLGRIVLFYTKCKRVTPDVQRIANDLVSTWSRPIIKRSASYRDRIVPIAQDADVDMRAGEKLNAILARAKESEKGRVRENAVMIPQRSLGTYTVAPKTNGGINRGNVSVDVDIERRRKNAERMRSLTRKKGIRTVLRALSCRHPSFLSSMQSRRGTGLTPLAVIQPRRRSSLLSLNSAASPHTPRSCPSPSLPIFYPANRNSADSWNSSNPDDAEFDWKQDQVLLLSRTLDALPAHLVTPFNGPVPPSNLLDKIARGVSQAKGPLDWPHSIRATRVKLLELARTRAKEDAVVNQRRHVIQEEVEVVDSSHYSYFHDGEDKPLTADAVGPRRPAYRQSSMDFIKPSPAELKDNANIARLSNRLQRSDRIFPNPSYHPYSRIPRPQARSSSPSNSSDIPPLVNPATPSSSTLNSFSSLSSAPRLQRSVSTMSSGTLFSSNGSSDGMPLDTLPQRLGRSDSFSSGAPPAPPPKDLPPQRAGYKRAPSYGALAQEARDEAKATDRVHERKLSGSYPSSDEEEKARTTRAKKIKTKIGAPAVSSPVASEPPSSEPPSPARQGSDTTPSSPIVPIAKAPVPPAKDKMMSPKSKSAPEHGKVKSSPKALKSTKADKDKDSSSRPRPAPMNLQRNPSMFGAELPHLRNNNTGGLDLPLAPSSTFIPAPIVTKARLPSLSHSHSRVAPVPALTPSMDVDMSSSPPPLSPAPSLSPSSPTTQRVRTLRRVRRLAPARRISFSSLVAPGDEADADGEGEMTLSSGNGKGCLGSAFQLL</sequence>
<dbReference type="OrthoDB" id="21124at2759"/>
<evidence type="ECO:0000256" key="4">
    <source>
        <dbReference type="SAM" id="MobiDB-lite"/>
    </source>
</evidence>
<dbReference type="Pfam" id="PF08711">
    <property type="entry name" value="Med26"/>
    <property type="match status" value="1"/>
</dbReference>
<dbReference type="AlphaFoldDB" id="A0A9P5TLT7"/>
<dbReference type="InterPro" id="IPR017923">
    <property type="entry name" value="TFIIS_N"/>
</dbReference>
<comment type="function">
    <text evidence="1">Transcription factor involved in RNA polymerase II transcription regulation. May function in both SPT15/TBP post-recruitment and recruitment steps of transcription.</text>
</comment>
<feature type="compositionally biased region" description="Basic and acidic residues" evidence="4">
    <location>
        <begin position="847"/>
        <end position="857"/>
    </location>
</feature>
<dbReference type="PANTHER" id="PTHR46010:SF1">
    <property type="entry name" value="PROTEIN IWS1 HOMOLOG"/>
    <property type="match status" value="1"/>
</dbReference>
<dbReference type="GO" id="GO:0016973">
    <property type="term" value="P:poly(A)+ mRNA export from nucleus"/>
    <property type="evidence" value="ECO:0007669"/>
    <property type="project" value="TreeGrafter"/>
</dbReference>
<feature type="region of interest" description="Disordered" evidence="4">
    <location>
        <begin position="671"/>
        <end position="885"/>
    </location>
</feature>
<evidence type="ECO:0000256" key="3">
    <source>
        <dbReference type="PROSITE-ProRule" id="PRU00649"/>
    </source>
</evidence>
<feature type="compositionally biased region" description="Polar residues" evidence="4">
    <location>
        <begin position="797"/>
        <end position="806"/>
    </location>
</feature>
<dbReference type="GO" id="GO:0005634">
    <property type="term" value="C:nucleus"/>
    <property type="evidence" value="ECO:0007669"/>
    <property type="project" value="UniProtKB-SubCell"/>
</dbReference>
<feature type="compositionally biased region" description="Low complexity" evidence="4">
    <location>
        <begin position="620"/>
        <end position="640"/>
    </location>
</feature>
<dbReference type="PANTHER" id="PTHR46010">
    <property type="entry name" value="PROTEIN IWS1 HOMOLOG"/>
    <property type="match status" value="1"/>
</dbReference>
<feature type="compositionally biased region" description="Low complexity" evidence="4">
    <location>
        <begin position="23"/>
        <end position="32"/>
    </location>
</feature>
<feature type="region of interest" description="Disordered" evidence="4">
    <location>
        <begin position="978"/>
        <end position="998"/>
    </location>
</feature>
<dbReference type="Proteomes" id="UP000724874">
    <property type="component" value="Unassembled WGS sequence"/>
</dbReference>
<feature type="region of interest" description="Disordered" evidence="4">
    <location>
        <begin position="1"/>
        <end position="111"/>
    </location>
</feature>
<feature type="region of interest" description="Disordered" evidence="4">
    <location>
        <begin position="931"/>
        <end position="957"/>
    </location>
</feature>
<feature type="compositionally biased region" description="Basic and acidic residues" evidence="4">
    <location>
        <begin position="819"/>
        <end position="836"/>
    </location>
</feature>
<comment type="caution">
    <text evidence="6">The sequence shown here is derived from an EMBL/GenBank/DDBJ whole genome shotgun (WGS) entry which is preliminary data.</text>
</comment>
<evidence type="ECO:0000256" key="2">
    <source>
        <dbReference type="ARBA" id="ARBA00037992"/>
    </source>
</evidence>
<comment type="subcellular location">
    <subcellularLocation>
        <location evidence="3">Nucleus</location>
    </subcellularLocation>
</comment>
<feature type="compositionally biased region" description="Basic and acidic residues" evidence="4">
    <location>
        <begin position="733"/>
        <end position="749"/>
    </location>
</feature>